<sequence length="575" mass="64364">MSMMDLSLHGITLKTFVGALLNDAVADSIPDILDNVFRLDQFNLMFATSDFYVGDKLYKMGTLIYANVTLFSVQTITQFELTPDRLYSKIEVGPIDIFGLKILRSKGSKFGPIFELDISRNSEKFPGLKFAGYGDLAFISASLDVQLCEKYFRLNGHGQLFNIVEAKFVVEAYPSSILFANFLSLRKRSIEDSERNKIEGAKKSAEEGRTLGNSFLENVKKRKLSNMKFENKLFADIQEKYNAVQKRMENIKGSDQATKEAIVKDALRIAKDINKIVGIDNKIDLVYKKGKSSDKDKDKKRSVDKKTITEQLKESIAKTDGKLASKEQIVAATDESVTTSEQPAVHETDNIKQNKTLEIFQKALNDSFKKVIGAAEALSDNVSSIVDLKDIATRLYEFTINNPNIPNIPNVHMNGLNRMFDNRIVEKMKAVIHSSVAGVTRSRNSEAQENTVNPVPMWDEGTADGNPRDRVENSVNVQESSFARTMLHAAINVYFLYYVVGYSIRYVSQGLTIDEARQAEGLGQYVLTEGIVPLLISGLNFHPRNSKIKRLLVYTIITLILFGLSMSPATPHSHS</sequence>
<feature type="non-terminal residue" evidence="3">
    <location>
        <position position="575"/>
    </location>
</feature>
<keyword evidence="2" id="KW-1133">Transmembrane helix</keyword>
<evidence type="ECO:0000313" key="3">
    <source>
        <dbReference type="EMBL" id="EPZ36849.1"/>
    </source>
</evidence>
<evidence type="ECO:0000256" key="2">
    <source>
        <dbReference type="SAM" id="Phobius"/>
    </source>
</evidence>
<feature type="region of interest" description="Disordered" evidence="1">
    <location>
        <begin position="442"/>
        <end position="470"/>
    </location>
</feature>
<dbReference type="Proteomes" id="UP000030755">
    <property type="component" value="Unassembled WGS sequence"/>
</dbReference>
<dbReference type="STRING" id="988480.A0A075B3B8"/>
<gene>
    <name evidence="3" type="ORF">O9G_006035</name>
</gene>
<accession>A0A075B3B8</accession>
<protein>
    <submittedName>
        <fullName evidence="3">Uncharacterized protein</fullName>
    </submittedName>
</protein>
<dbReference type="EMBL" id="KE560424">
    <property type="protein sequence ID" value="EPZ36849.1"/>
    <property type="molecule type" value="Genomic_DNA"/>
</dbReference>
<feature type="compositionally biased region" description="Polar residues" evidence="1">
    <location>
        <begin position="442"/>
        <end position="453"/>
    </location>
</feature>
<keyword evidence="2" id="KW-0472">Membrane</keyword>
<proteinExistence type="predicted"/>
<evidence type="ECO:0000256" key="1">
    <source>
        <dbReference type="SAM" id="MobiDB-lite"/>
    </source>
</evidence>
<dbReference type="HOGENOM" id="CLU_474203_0_0_1"/>
<organism evidence="3 4">
    <name type="scientific">Rozella allomycis (strain CSF55)</name>
    <dbReference type="NCBI Taxonomy" id="988480"/>
    <lineage>
        <taxon>Eukaryota</taxon>
        <taxon>Fungi</taxon>
        <taxon>Fungi incertae sedis</taxon>
        <taxon>Cryptomycota</taxon>
        <taxon>Cryptomycota incertae sedis</taxon>
        <taxon>Rozella</taxon>
    </lineage>
</organism>
<keyword evidence="4" id="KW-1185">Reference proteome</keyword>
<feature type="transmembrane region" description="Helical" evidence="2">
    <location>
        <begin position="551"/>
        <end position="569"/>
    </location>
</feature>
<evidence type="ECO:0000313" key="4">
    <source>
        <dbReference type="Proteomes" id="UP000030755"/>
    </source>
</evidence>
<name>A0A075B3B8_ROZAC</name>
<dbReference type="AlphaFoldDB" id="A0A075B3B8"/>
<feature type="transmembrane region" description="Helical" evidence="2">
    <location>
        <begin position="482"/>
        <end position="500"/>
    </location>
</feature>
<reference evidence="3 4" key="1">
    <citation type="journal article" date="2013" name="Curr. Biol.">
        <title>Shared signatures of parasitism and phylogenomics unite Cryptomycota and microsporidia.</title>
        <authorList>
            <person name="James T.Y."/>
            <person name="Pelin A."/>
            <person name="Bonen L."/>
            <person name="Ahrendt S."/>
            <person name="Sain D."/>
            <person name="Corradi N."/>
            <person name="Stajich J.E."/>
        </authorList>
    </citation>
    <scope>NUCLEOTIDE SEQUENCE [LARGE SCALE GENOMIC DNA]</scope>
    <source>
        <strain evidence="3 4">CSF55</strain>
    </source>
</reference>
<keyword evidence="2" id="KW-0812">Transmembrane</keyword>